<dbReference type="PANTHER" id="PTHR34200">
    <property type="entry name" value="DENTIN SIALOPHOSPHOPROTEIN-LIKE ISOFORM X1"/>
    <property type="match status" value="1"/>
</dbReference>
<feature type="signal peptide" evidence="3">
    <location>
        <begin position="1"/>
        <end position="22"/>
    </location>
</feature>
<organism evidence="5 6">
    <name type="scientific">Stephania yunnanensis</name>
    <dbReference type="NCBI Taxonomy" id="152371"/>
    <lineage>
        <taxon>Eukaryota</taxon>
        <taxon>Viridiplantae</taxon>
        <taxon>Streptophyta</taxon>
        <taxon>Embryophyta</taxon>
        <taxon>Tracheophyta</taxon>
        <taxon>Spermatophyta</taxon>
        <taxon>Magnoliopsida</taxon>
        <taxon>Ranunculales</taxon>
        <taxon>Menispermaceae</taxon>
        <taxon>Menispermoideae</taxon>
        <taxon>Cissampelideae</taxon>
        <taxon>Stephania</taxon>
    </lineage>
</organism>
<feature type="region of interest" description="Disordered" evidence="1">
    <location>
        <begin position="269"/>
        <end position="318"/>
    </location>
</feature>
<comment type="caution">
    <text evidence="5">The sequence shown here is derived from an EMBL/GenBank/DDBJ whole genome shotgun (WGS) entry which is preliminary data.</text>
</comment>
<dbReference type="Proteomes" id="UP001420932">
    <property type="component" value="Unassembled WGS sequence"/>
</dbReference>
<reference evidence="5 6" key="1">
    <citation type="submission" date="2024-01" db="EMBL/GenBank/DDBJ databases">
        <title>Genome assemblies of Stephania.</title>
        <authorList>
            <person name="Yang L."/>
        </authorList>
    </citation>
    <scope>NUCLEOTIDE SEQUENCE [LARGE SCALE GENOMIC DNA]</scope>
    <source>
        <strain evidence="5">YNDBR</strain>
        <tissue evidence="5">Leaf</tissue>
    </source>
</reference>
<dbReference type="PANTHER" id="PTHR34200:SF2">
    <property type="entry name" value="TRANSMEMBRANE PROTEIN"/>
    <property type="match status" value="1"/>
</dbReference>
<keyword evidence="2" id="KW-0472">Membrane</keyword>
<dbReference type="InterPro" id="IPR055780">
    <property type="entry name" value="DUF7356"/>
</dbReference>
<sequence>MYRKGSIAVILLFFLLVKPSDASLLGSYRRMISVMAGMKNSDAQIPPSPSPTSEGVSNNSSGNASQDQQASGVKPKDSDNNGPSGNVEKGLPKDGNDEKCPVLSKNCNGGNKVVACIKHYYGGSQELYVLVQNDGESNLTVVLTSASATISPKELEIPKHEASKFNVSSTMNAGESPEIVLKAGDCEIHFGPTPSTSGGKFSQWIPSYAYQLTPLYGAYLTFLILLVAGGTWACCKFGKRRQRTDGGIPYQELEMGLPGTGTATNVETANGWDEDWDDDWDEERAVKSPGGQHSRSVSANGLTSRTPNKEGWENGWEE</sequence>
<gene>
    <name evidence="5" type="ORF">Syun_000053</name>
</gene>
<feature type="compositionally biased region" description="Polar residues" evidence="1">
    <location>
        <begin position="51"/>
        <end position="71"/>
    </location>
</feature>
<keyword evidence="3" id="KW-0732">Signal</keyword>
<name>A0AAP0LCG8_9MAGN</name>
<feature type="region of interest" description="Disordered" evidence="1">
    <location>
        <begin position="41"/>
        <end position="98"/>
    </location>
</feature>
<feature type="compositionally biased region" description="Acidic residues" evidence="1">
    <location>
        <begin position="272"/>
        <end position="282"/>
    </location>
</feature>
<evidence type="ECO:0000313" key="6">
    <source>
        <dbReference type="Proteomes" id="UP001420932"/>
    </source>
</evidence>
<dbReference type="AlphaFoldDB" id="A0AAP0LCG8"/>
<protein>
    <recommendedName>
        <fullName evidence="4">DUF7356 domain-containing protein</fullName>
    </recommendedName>
</protein>
<feature type="transmembrane region" description="Helical" evidence="2">
    <location>
        <begin position="216"/>
        <end position="235"/>
    </location>
</feature>
<proteinExistence type="predicted"/>
<dbReference type="Pfam" id="PF24053">
    <property type="entry name" value="DUF7356"/>
    <property type="match status" value="1"/>
</dbReference>
<feature type="compositionally biased region" description="Polar residues" evidence="1">
    <location>
        <begin position="291"/>
        <end position="306"/>
    </location>
</feature>
<accession>A0AAP0LCG8</accession>
<evidence type="ECO:0000259" key="4">
    <source>
        <dbReference type="Pfam" id="PF24053"/>
    </source>
</evidence>
<keyword evidence="2" id="KW-0812">Transmembrane</keyword>
<evidence type="ECO:0000256" key="1">
    <source>
        <dbReference type="SAM" id="MobiDB-lite"/>
    </source>
</evidence>
<dbReference type="EMBL" id="JBBNAF010000001">
    <property type="protein sequence ID" value="KAK9167913.1"/>
    <property type="molecule type" value="Genomic_DNA"/>
</dbReference>
<keyword evidence="2" id="KW-1133">Transmembrane helix</keyword>
<keyword evidence="6" id="KW-1185">Reference proteome</keyword>
<evidence type="ECO:0000313" key="5">
    <source>
        <dbReference type="EMBL" id="KAK9167913.1"/>
    </source>
</evidence>
<feature type="chain" id="PRO_5042903135" description="DUF7356 domain-containing protein" evidence="3">
    <location>
        <begin position="23"/>
        <end position="318"/>
    </location>
</feature>
<evidence type="ECO:0000256" key="2">
    <source>
        <dbReference type="SAM" id="Phobius"/>
    </source>
</evidence>
<feature type="domain" description="DUF7356" evidence="4">
    <location>
        <begin position="94"/>
        <end position="192"/>
    </location>
</feature>
<evidence type="ECO:0000256" key="3">
    <source>
        <dbReference type="SAM" id="SignalP"/>
    </source>
</evidence>